<organism evidence="1 2">
    <name type="scientific">Coniosporium uncinatum</name>
    <dbReference type="NCBI Taxonomy" id="93489"/>
    <lineage>
        <taxon>Eukaryota</taxon>
        <taxon>Fungi</taxon>
        <taxon>Dikarya</taxon>
        <taxon>Ascomycota</taxon>
        <taxon>Pezizomycotina</taxon>
        <taxon>Dothideomycetes</taxon>
        <taxon>Dothideomycetes incertae sedis</taxon>
        <taxon>Coniosporium</taxon>
    </lineage>
</organism>
<proteinExistence type="predicted"/>
<dbReference type="EMBL" id="JAWDJW010002243">
    <property type="protein sequence ID" value="KAK3078054.1"/>
    <property type="molecule type" value="Genomic_DNA"/>
</dbReference>
<comment type="caution">
    <text evidence="1">The sequence shown here is derived from an EMBL/GenBank/DDBJ whole genome shotgun (WGS) entry which is preliminary data.</text>
</comment>
<reference evidence="1" key="1">
    <citation type="submission" date="2024-09" db="EMBL/GenBank/DDBJ databases">
        <title>Black Yeasts Isolated from many extreme environments.</title>
        <authorList>
            <person name="Coleine C."/>
            <person name="Stajich J.E."/>
            <person name="Selbmann L."/>
        </authorList>
    </citation>
    <scope>NUCLEOTIDE SEQUENCE</scope>
    <source>
        <strain evidence="1">CCFEE 5737</strain>
    </source>
</reference>
<evidence type="ECO:0000313" key="1">
    <source>
        <dbReference type="EMBL" id="KAK3078054.1"/>
    </source>
</evidence>
<evidence type="ECO:0000313" key="2">
    <source>
        <dbReference type="Proteomes" id="UP001186974"/>
    </source>
</evidence>
<sequence length="165" mass="16188">MAPSLGDLTSAEAGFVTSLGAFAASAIVDTASGAISYNFSAPAGTSGEVSVPYPSCSGTMTLKEKSGKVADTVIQVEARAESAGGDIGVDGLAGGDYELSFSCSAAGGQRPQGYPAGYGAKGKGWSQGRNGYKDWFKAGTHGMSWGKGGHGGYGGHGGHGGPGGQ</sequence>
<name>A0ACC3DNG7_9PEZI</name>
<keyword evidence="2" id="KW-1185">Reference proteome</keyword>
<accession>A0ACC3DNG7</accession>
<gene>
    <name evidence="1" type="ORF">LTS18_008553</name>
</gene>
<dbReference type="Proteomes" id="UP001186974">
    <property type="component" value="Unassembled WGS sequence"/>
</dbReference>
<protein>
    <submittedName>
        <fullName evidence="1">Uncharacterized protein</fullName>
    </submittedName>
</protein>